<dbReference type="Proteomes" id="UP001431209">
    <property type="component" value="Unassembled WGS sequence"/>
</dbReference>
<organism evidence="2 3">
    <name type="scientific">Acrasis kona</name>
    <dbReference type="NCBI Taxonomy" id="1008807"/>
    <lineage>
        <taxon>Eukaryota</taxon>
        <taxon>Discoba</taxon>
        <taxon>Heterolobosea</taxon>
        <taxon>Tetramitia</taxon>
        <taxon>Eutetramitia</taxon>
        <taxon>Acrasidae</taxon>
        <taxon>Acrasis</taxon>
    </lineage>
</organism>
<dbReference type="InterPro" id="IPR002219">
    <property type="entry name" value="PKC_DAG/PE"/>
</dbReference>
<keyword evidence="3" id="KW-1185">Reference proteome</keyword>
<feature type="domain" description="Phorbol-ester/DAG-type" evidence="1">
    <location>
        <begin position="89"/>
        <end position="141"/>
    </location>
</feature>
<reference evidence="2 3" key="1">
    <citation type="submission" date="2024-03" db="EMBL/GenBank/DDBJ databases">
        <title>The Acrasis kona genome and developmental transcriptomes reveal deep origins of eukaryotic multicellular pathways.</title>
        <authorList>
            <person name="Sheikh S."/>
            <person name="Fu C.-J."/>
            <person name="Brown M.W."/>
            <person name="Baldauf S.L."/>
        </authorList>
    </citation>
    <scope>NUCLEOTIDE SEQUENCE [LARGE SCALE GENOMIC DNA]</scope>
    <source>
        <strain evidence="2 3">ATCC MYA-3509</strain>
    </source>
</reference>
<name>A0AAW2ZH15_9EUKA</name>
<comment type="caution">
    <text evidence="2">The sequence shown here is derived from an EMBL/GenBank/DDBJ whole genome shotgun (WGS) entry which is preliminary data.</text>
</comment>
<gene>
    <name evidence="2" type="ORF">AKO1_002735</name>
</gene>
<accession>A0AAW2ZH15</accession>
<dbReference type="PANTHER" id="PTHR46599">
    <property type="entry name" value="PIGGYBAC TRANSPOSABLE ELEMENT-DERIVED PROTEIN 4"/>
    <property type="match status" value="1"/>
</dbReference>
<dbReference type="AlphaFoldDB" id="A0AAW2ZH15"/>
<evidence type="ECO:0000313" key="2">
    <source>
        <dbReference type="EMBL" id="KAL0488725.1"/>
    </source>
</evidence>
<dbReference type="EMBL" id="JAOPGA020001469">
    <property type="protein sequence ID" value="KAL0488725.1"/>
    <property type="molecule type" value="Genomic_DNA"/>
</dbReference>
<evidence type="ECO:0000313" key="3">
    <source>
        <dbReference type="Proteomes" id="UP001431209"/>
    </source>
</evidence>
<dbReference type="PANTHER" id="PTHR46599:SF3">
    <property type="entry name" value="PIGGYBAC TRANSPOSABLE ELEMENT-DERIVED PROTEIN 4"/>
    <property type="match status" value="1"/>
</dbReference>
<protein>
    <recommendedName>
        <fullName evidence="1">Phorbol-ester/DAG-type domain-containing protein</fullName>
    </recommendedName>
</protein>
<sequence length="144" mass="17022">MLSVDKADAWINAYLPFPHHKNKWTRAFMFHSYKTALVNAWIIWKHQTASQATNKKDADRCMSLTQVEFLQKFLFAQNLWANLHKHSARHMHHPHPAKKDGRCEYCNKIAGTNKHSKTSFYCPGCKVKLHAKCFMSYHQYKRIF</sequence>
<evidence type="ECO:0000259" key="1">
    <source>
        <dbReference type="PROSITE" id="PS50081"/>
    </source>
</evidence>
<proteinExistence type="predicted"/>
<dbReference type="PROSITE" id="PS50081">
    <property type="entry name" value="ZF_DAG_PE_2"/>
    <property type="match status" value="1"/>
</dbReference>